<dbReference type="GO" id="GO:0003677">
    <property type="term" value="F:DNA binding"/>
    <property type="evidence" value="ECO:0007669"/>
    <property type="project" value="InterPro"/>
</dbReference>
<keyword evidence="3" id="KW-1185">Reference proteome</keyword>
<feature type="domain" description="Helix-turn-helix" evidence="1">
    <location>
        <begin position="29"/>
        <end position="77"/>
    </location>
</feature>
<dbReference type="NCBIfam" id="TIGR01764">
    <property type="entry name" value="excise"/>
    <property type="match status" value="1"/>
</dbReference>
<evidence type="ECO:0000313" key="2">
    <source>
        <dbReference type="EMBL" id="AEH11609.1"/>
    </source>
</evidence>
<name>F8AYN5_9ACTN</name>
<dbReference type="AlphaFoldDB" id="F8AYN5"/>
<reference evidence="2 3" key="1">
    <citation type="submission" date="2011-05" db="EMBL/GenBank/DDBJ databases">
        <title>Complete sequence of chromosome of Frankia symbiont of Datisca glomerata.</title>
        <authorList>
            <consortium name="US DOE Joint Genome Institute"/>
            <person name="Lucas S."/>
            <person name="Han J."/>
            <person name="Lapidus A."/>
            <person name="Cheng J.-F."/>
            <person name="Goodwin L."/>
            <person name="Pitluck S."/>
            <person name="Peters L."/>
            <person name="Mikhailova N."/>
            <person name="Chertkov O."/>
            <person name="Teshima H."/>
            <person name="Han C."/>
            <person name="Tapia R."/>
            <person name="Land M."/>
            <person name="Hauser L."/>
            <person name="Kyrpides N."/>
            <person name="Ivanova N."/>
            <person name="Pagani I."/>
            <person name="Berry A."/>
            <person name="Pawlowski K."/>
            <person name="Persson T."/>
            <person name="Vanden Heuvel B."/>
            <person name="Benson D."/>
            <person name="Woyke T."/>
        </authorList>
    </citation>
    <scope>NUCLEOTIDE SEQUENCE [LARGE SCALE GENOMIC DNA]</scope>
    <source>
        <strain evidence="3">4085684</strain>
    </source>
</reference>
<accession>F8AYN5</accession>
<proteinExistence type="predicted"/>
<dbReference type="Proteomes" id="UP000001549">
    <property type="component" value="Chromosome"/>
</dbReference>
<gene>
    <name evidence="2" type="ordered locus">FsymDg_4356</name>
</gene>
<sequence length="86" mass="9330">MTAPPLPVDPYRHEDHAVGSALTRPARLLLTVEEAADRLSVGRTTLYGLIGAGQITSVRIGRLRRLRLADIEAYAASLPTDIHEEG</sequence>
<dbReference type="KEGG" id="fsy:FsymDg_4356"/>
<dbReference type="RefSeq" id="WP_013875469.1">
    <property type="nucleotide sequence ID" value="NC_015656.1"/>
</dbReference>
<dbReference type="Pfam" id="PF12728">
    <property type="entry name" value="HTH_17"/>
    <property type="match status" value="1"/>
</dbReference>
<evidence type="ECO:0000313" key="3">
    <source>
        <dbReference type="Proteomes" id="UP000001549"/>
    </source>
</evidence>
<dbReference type="EMBL" id="CP002801">
    <property type="protein sequence ID" value="AEH11609.1"/>
    <property type="molecule type" value="Genomic_DNA"/>
</dbReference>
<dbReference type="SUPFAM" id="SSF46955">
    <property type="entry name" value="Putative DNA-binding domain"/>
    <property type="match status" value="1"/>
</dbReference>
<dbReference type="HOGENOM" id="CLU_140176_14_1_11"/>
<dbReference type="eggNOG" id="COG3311">
    <property type="taxonomic scope" value="Bacteria"/>
</dbReference>
<dbReference type="STRING" id="656024.FsymDg_4356"/>
<dbReference type="InterPro" id="IPR010093">
    <property type="entry name" value="SinI_DNA-bd"/>
</dbReference>
<evidence type="ECO:0000259" key="1">
    <source>
        <dbReference type="Pfam" id="PF12728"/>
    </source>
</evidence>
<dbReference type="InterPro" id="IPR041657">
    <property type="entry name" value="HTH_17"/>
</dbReference>
<protein>
    <submittedName>
        <fullName evidence="2">DNA binding domain protein, excisionase family</fullName>
    </submittedName>
</protein>
<dbReference type="InterPro" id="IPR009061">
    <property type="entry name" value="DNA-bd_dom_put_sf"/>
</dbReference>
<organism evidence="2 3">
    <name type="scientific">Candidatus Protofrankia datiscae</name>
    <dbReference type="NCBI Taxonomy" id="2716812"/>
    <lineage>
        <taxon>Bacteria</taxon>
        <taxon>Bacillati</taxon>
        <taxon>Actinomycetota</taxon>
        <taxon>Actinomycetes</taxon>
        <taxon>Frankiales</taxon>
        <taxon>Frankiaceae</taxon>
        <taxon>Protofrankia</taxon>
    </lineage>
</organism>